<dbReference type="Proteomes" id="UP000734854">
    <property type="component" value="Unassembled WGS sequence"/>
</dbReference>
<name>A0A8J5H5E4_ZINOF</name>
<evidence type="ECO:0000256" key="1">
    <source>
        <dbReference type="SAM" id="MobiDB-lite"/>
    </source>
</evidence>
<dbReference type="EMBL" id="JACMSC010000007">
    <property type="protein sequence ID" value="KAG6516389.1"/>
    <property type="molecule type" value="Genomic_DNA"/>
</dbReference>
<comment type="caution">
    <text evidence="2">The sequence shown here is derived from an EMBL/GenBank/DDBJ whole genome shotgun (WGS) entry which is preliminary data.</text>
</comment>
<protein>
    <submittedName>
        <fullName evidence="2">Uncharacterized protein</fullName>
    </submittedName>
</protein>
<keyword evidence="3" id="KW-1185">Reference proteome</keyword>
<gene>
    <name evidence="2" type="ORF">ZIOFF_026848</name>
</gene>
<organism evidence="2 3">
    <name type="scientific">Zingiber officinale</name>
    <name type="common">Ginger</name>
    <name type="synonym">Amomum zingiber</name>
    <dbReference type="NCBI Taxonomy" id="94328"/>
    <lineage>
        <taxon>Eukaryota</taxon>
        <taxon>Viridiplantae</taxon>
        <taxon>Streptophyta</taxon>
        <taxon>Embryophyta</taxon>
        <taxon>Tracheophyta</taxon>
        <taxon>Spermatophyta</taxon>
        <taxon>Magnoliopsida</taxon>
        <taxon>Liliopsida</taxon>
        <taxon>Zingiberales</taxon>
        <taxon>Zingiberaceae</taxon>
        <taxon>Zingiber</taxon>
    </lineage>
</organism>
<dbReference type="PANTHER" id="PTHR31170">
    <property type="entry name" value="BNAC04G53230D PROTEIN"/>
    <property type="match status" value="1"/>
</dbReference>
<evidence type="ECO:0000313" key="3">
    <source>
        <dbReference type="Proteomes" id="UP000734854"/>
    </source>
</evidence>
<dbReference type="InterPro" id="IPR004158">
    <property type="entry name" value="DUF247_pln"/>
</dbReference>
<dbReference type="AlphaFoldDB" id="A0A8J5H5E4"/>
<dbReference type="PANTHER" id="PTHR31170:SF25">
    <property type="entry name" value="BNAA09G04570D PROTEIN"/>
    <property type="match status" value="1"/>
</dbReference>
<reference evidence="2 3" key="1">
    <citation type="submission" date="2020-08" db="EMBL/GenBank/DDBJ databases">
        <title>Plant Genome Project.</title>
        <authorList>
            <person name="Zhang R.-G."/>
        </authorList>
    </citation>
    <scope>NUCLEOTIDE SEQUENCE [LARGE SCALE GENOMIC DNA]</scope>
    <source>
        <tissue evidence="2">Rhizome</tissue>
    </source>
</reference>
<proteinExistence type="predicted"/>
<dbReference type="Pfam" id="PF03140">
    <property type="entry name" value="DUF247"/>
    <property type="match status" value="1"/>
</dbReference>
<accession>A0A8J5H5E4</accession>
<evidence type="ECO:0000313" key="2">
    <source>
        <dbReference type="EMBL" id="KAG6516389.1"/>
    </source>
</evidence>
<feature type="region of interest" description="Disordered" evidence="1">
    <location>
        <begin position="238"/>
        <end position="259"/>
    </location>
</feature>
<sequence length="351" mass="39930">MNNTENERIETSRDRNWVDQEAYEPWIVSLGPYHRDKPHLQATNQLKWKYLKVVLDQNTGMVLNDYVDLIEKLETQARDAYSEEVNMSSNSFVEMMLLDGCFVILTMLGVNSMMKIARCTRSVIVRDILMLENQLPFFLLETLCKSAFPLGLPFRHLAFNFIRMSFSSNSSNLEFPSDNETFHHIIHLFLFCIDPTTNHGNGNGNGNQSSSTFGFLCNSKLVKTVFVSLSSKLRSQVNKIRTGRDANPEEDFNGNGNGNQSSSTSGFLCNSKLVKTVLPSKLRSCLLSQVNKIRTARDANPEENLPGPGLPWIPSVQSAMKLELTSKENRKPRVSWTLHFIMASWRFPNFE</sequence>